<proteinExistence type="predicted"/>
<comment type="caution">
    <text evidence="2">The sequence shown here is derived from an EMBL/GenBank/DDBJ whole genome shotgun (WGS) entry which is preliminary data.</text>
</comment>
<dbReference type="EMBL" id="WTYU01000002">
    <property type="protein sequence ID" value="MXP14941.1"/>
    <property type="molecule type" value="Genomic_DNA"/>
</dbReference>
<dbReference type="AlphaFoldDB" id="A0A6L7GJW6"/>
<reference evidence="2 3" key="1">
    <citation type="submission" date="2019-12" db="EMBL/GenBank/DDBJ databases">
        <title>Genomic-based taxomic classification of the family Erythrobacteraceae.</title>
        <authorList>
            <person name="Xu L."/>
        </authorList>
    </citation>
    <scope>NUCLEOTIDE SEQUENCE [LARGE SCALE GENOMIC DNA]</scope>
    <source>
        <strain evidence="2 3">KCTC 52259</strain>
    </source>
</reference>
<keyword evidence="1" id="KW-1133">Transmembrane helix</keyword>
<dbReference type="OrthoDB" id="7540170at2"/>
<feature type="transmembrane region" description="Helical" evidence="1">
    <location>
        <begin position="65"/>
        <end position="87"/>
    </location>
</feature>
<keyword evidence="1" id="KW-0812">Transmembrane</keyword>
<evidence type="ECO:0000313" key="3">
    <source>
        <dbReference type="Proteomes" id="UP000473531"/>
    </source>
</evidence>
<sequence>MATRYQSLSPADHSQSPATVGAFVDRWIYVFMAVFLIAIVLVGFIPDSIQKISAVSAGQRPAFPLAMHLHAVLMGAWMLLLLAQTTLMATGRKTHHMKLGVAGMVLAPALVIAGLVLVPTNIQSFTQFAAGSPPEAQAQINGFLQFMTNIALAQIRAGACFLLLVVLALAARKRDSGLHKRLIILATTVPLPAAFDRMPFLYHTLPESPLTMNLWPLLAIAPMFLWDVYRSHSIHRAYWVYAIVMVPTAIAVQLLWGTDWWMRTGGALIGIPT</sequence>
<dbReference type="Proteomes" id="UP000473531">
    <property type="component" value="Unassembled WGS sequence"/>
</dbReference>
<keyword evidence="3" id="KW-1185">Reference proteome</keyword>
<feature type="transmembrane region" description="Helical" evidence="1">
    <location>
        <begin position="99"/>
        <end position="118"/>
    </location>
</feature>
<evidence type="ECO:0000313" key="2">
    <source>
        <dbReference type="EMBL" id="MXP14941.1"/>
    </source>
</evidence>
<protein>
    <submittedName>
        <fullName evidence="2">Uncharacterized protein</fullName>
    </submittedName>
</protein>
<feature type="transmembrane region" description="Helical" evidence="1">
    <location>
        <begin position="150"/>
        <end position="170"/>
    </location>
</feature>
<feature type="transmembrane region" description="Helical" evidence="1">
    <location>
        <begin position="238"/>
        <end position="256"/>
    </location>
</feature>
<keyword evidence="1" id="KW-0472">Membrane</keyword>
<name>A0A6L7GJW6_9SPHN</name>
<dbReference type="RefSeq" id="WP_160601538.1">
    <property type="nucleotide sequence ID" value="NZ_WTYU01000002.1"/>
</dbReference>
<accession>A0A6L7GJW6</accession>
<evidence type="ECO:0000256" key="1">
    <source>
        <dbReference type="SAM" id="Phobius"/>
    </source>
</evidence>
<gene>
    <name evidence="2" type="ORF">GRI44_09305</name>
</gene>
<feature type="transmembrane region" description="Helical" evidence="1">
    <location>
        <begin position="27"/>
        <end position="45"/>
    </location>
</feature>
<organism evidence="2 3">
    <name type="scientific">Allopontixanthobacter confluentis</name>
    <dbReference type="NCBI Taxonomy" id="1849021"/>
    <lineage>
        <taxon>Bacteria</taxon>
        <taxon>Pseudomonadati</taxon>
        <taxon>Pseudomonadota</taxon>
        <taxon>Alphaproteobacteria</taxon>
        <taxon>Sphingomonadales</taxon>
        <taxon>Erythrobacteraceae</taxon>
        <taxon>Allopontixanthobacter</taxon>
    </lineage>
</organism>